<feature type="transmembrane region" description="Helical" evidence="2">
    <location>
        <begin position="1211"/>
        <end position="1230"/>
    </location>
</feature>
<feature type="compositionally biased region" description="Gly residues" evidence="1">
    <location>
        <begin position="20"/>
        <end position="44"/>
    </location>
</feature>
<keyword evidence="2" id="KW-0472">Membrane</keyword>
<reference evidence="4 5" key="1">
    <citation type="journal article" date="2017" name="Gigascience">
        <title>Genome sequence of the small brown planthopper, Laodelphax striatellus.</title>
        <authorList>
            <person name="Zhu J."/>
            <person name="Jiang F."/>
            <person name="Wang X."/>
            <person name="Yang P."/>
            <person name="Bao Y."/>
            <person name="Zhao W."/>
            <person name="Wang W."/>
            <person name="Lu H."/>
            <person name="Wang Q."/>
            <person name="Cui N."/>
            <person name="Li J."/>
            <person name="Chen X."/>
            <person name="Luo L."/>
            <person name="Yu J."/>
            <person name="Kang L."/>
            <person name="Cui F."/>
        </authorList>
    </citation>
    <scope>NUCLEOTIDE SEQUENCE [LARGE SCALE GENOMIC DNA]</scope>
    <source>
        <strain evidence="4">Lst14</strain>
    </source>
</reference>
<dbReference type="FunFam" id="2.60.40.10:FF:001846">
    <property type="entry name" value="Uncharacterized protein, isoform E"/>
    <property type="match status" value="1"/>
</dbReference>
<feature type="domain" description="Fibronectin type-III" evidence="3">
    <location>
        <begin position="895"/>
        <end position="981"/>
    </location>
</feature>
<dbReference type="PRINTS" id="PR00014">
    <property type="entry name" value="FNTYPEIII"/>
</dbReference>
<feature type="domain" description="Fibronectin type-III" evidence="3">
    <location>
        <begin position="1085"/>
        <end position="1183"/>
    </location>
</feature>
<dbReference type="PANTHER" id="PTHR24099:SF11">
    <property type="entry name" value="FIBRONECTIN TYPE III DOMAIN-CONTAINING 3BA-RELATED"/>
    <property type="match status" value="1"/>
</dbReference>
<keyword evidence="5" id="KW-1185">Reference proteome</keyword>
<evidence type="ECO:0000256" key="2">
    <source>
        <dbReference type="SAM" id="Phobius"/>
    </source>
</evidence>
<dbReference type="InParanoid" id="A0A482XI72"/>
<feature type="domain" description="Fibronectin type-III" evidence="3">
    <location>
        <begin position="419"/>
        <end position="509"/>
    </location>
</feature>
<dbReference type="SUPFAM" id="SSF49265">
    <property type="entry name" value="Fibronectin type III"/>
    <property type="match status" value="5"/>
</dbReference>
<dbReference type="InterPro" id="IPR036116">
    <property type="entry name" value="FN3_sf"/>
</dbReference>
<dbReference type="Pfam" id="PF00041">
    <property type="entry name" value="fn3"/>
    <property type="match status" value="7"/>
</dbReference>
<sequence>MVKVLDEEAAGGRRVQQQQHGGGSPGGSPQGGGQGGGGSPGGGCKVPAAGTSNVATQHFHYHWSYPSAPPAPAPAPASPATFHFGPGFEPQTSPQQHVVYFHVNPGVTVSFQMGDNVQVIKGPVTVPMVSTNSSPPIAMPVQVPHGHVVQQIVDENGTLRHVILSPQHPPIVPIPPHFGPGPASGSNQPHQPFFAPQGLPPGYPPFGHGAPLQPGLLSHVHPNQQGHSPPPAHNFHKDERTQRQYNKLRKKLEQKNVRGVTPPSPRKEFVNGVRSRKSIGGGSVGTSEDGDGEESSSVQDEDDDTSLALLTEILNSIKPPEVAEVTSRSVLLQWWPPDCKSSPELDISESDIRYEVLLSDKGKEGKYKPIYGGAARSCRVQDLRPGTEYSVCVTAWLGASSGGKSEAIVLRTPACEPDAPAPPKLLSRTRVALQLKWTAAADNGAAISRYVLESDAGGGQWTECYHGKGKQYNITKLHPATNYKFRLYAVNDCGRSDYSEVSSFWTSGSPPAQPAPPALLEAHVTSLSVGWERRTSDDEFTLQMEDRESGHGFLACYSGKETKHLCTNLHRHTFYKFRLRAQNTEGSSQWSEEVGYRTLPARPCPPCKLSVKGKVHAHSFKVKWDPPTDQGGADITSYTLQVRKNGEFAVAYVGIETEYVLDRLNPGTQYEVRIGCETVGGRSDFSDPIRVVTESVCPGQCSPPRIHGKPRPHTVALKWSYPDVDGGSPVTDFELAMRTAADDTKVEVYQGNDTECVVNELLPGHRYLFLLRARNRIGAGSWSEPLEVKSGAAPPGPLTAPVLTPRVGGGGGGHTMSCTWEEPPCNGAPILEYRLELAHGSPDAPFAPLYQGPTSSFDIKTLPPATLCHLRLQACNQAGWSEYSPVTCVTSPAGPPAAVAMPQFTATPTSLHISWTAPADHGQAITHYTLDVAEQQLTAQHTSCDILDLTPHTTYKVRVRAVNSVGSGPYSPAVRASTLPLPPSPPPLSCVNIGHNYLKLKWGEGKNPTFTEYFVYMCSPHSKDNEDDEDEDEFVGTLAYQGFNHTCKVNRLQEQTTYRFRISASNETGRGPLSNAYEFTTAIAPPPPLKGTKVTDVGTKSCVVEWQSTKKMGSDPLVYCVQLARLKNQEYKQVYMGADTKTSVNDLEPGADYLVRVSPVRQTSTGDLMGPYSQPAKFSTLPLPDQKVVVSNPKPHHSQSSSRKQLSDQEWAIIILCGFTLVAVLVAVIMQHYIY</sequence>
<feature type="domain" description="Fibronectin type-III" evidence="3">
    <location>
        <begin position="316"/>
        <end position="415"/>
    </location>
</feature>
<evidence type="ECO:0000313" key="5">
    <source>
        <dbReference type="Proteomes" id="UP000291343"/>
    </source>
</evidence>
<evidence type="ECO:0000313" key="4">
    <source>
        <dbReference type="EMBL" id="RZF45347.1"/>
    </source>
</evidence>
<protein>
    <recommendedName>
        <fullName evidence="3">Fibronectin type-III domain-containing protein</fullName>
    </recommendedName>
</protein>
<keyword evidence="2" id="KW-0812">Transmembrane</keyword>
<dbReference type="EMBL" id="QKKF02009244">
    <property type="protein sequence ID" value="RZF45347.1"/>
    <property type="molecule type" value="Genomic_DNA"/>
</dbReference>
<keyword evidence="2" id="KW-1133">Transmembrane helix</keyword>
<dbReference type="SMR" id="A0A482XI72"/>
<dbReference type="SMART" id="SM00060">
    <property type="entry name" value="FN3"/>
    <property type="match status" value="9"/>
</dbReference>
<name>A0A482XI72_LAOST</name>
<dbReference type="InterPro" id="IPR050617">
    <property type="entry name" value="E3_ligase_FN3/SPRY"/>
</dbReference>
<feature type="region of interest" description="Disordered" evidence="1">
    <location>
        <begin position="1"/>
        <end position="50"/>
    </location>
</feature>
<dbReference type="FunCoup" id="A0A482XI72">
    <property type="interactions" value="311"/>
</dbReference>
<dbReference type="OrthoDB" id="443915at2759"/>
<dbReference type="InterPro" id="IPR013783">
    <property type="entry name" value="Ig-like_fold"/>
</dbReference>
<dbReference type="CDD" id="cd00063">
    <property type="entry name" value="FN3"/>
    <property type="match status" value="9"/>
</dbReference>
<dbReference type="InterPro" id="IPR003961">
    <property type="entry name" value="FN3_dom"/>
</dbReference>
<feature type="region of interest" description="Disordered" evidence="1">
    <location>
        <begin position="207"/>
        <end position="304"/>
    </location>
</feature>
<organism evidence="4 5">
    <name type="scientific">Laodelphax striatellus</name>
    <name type="common">Small brown planthopper</name>
    <name type="synonym">Delphax striatella</name>
    <dbReference type="NCBI Taxonomy" id="195883"/>
    <lineage>
        <taxon>Eukaryota</taxon>
        <taxon>Metazoa</taxon>
        <taxon>Ecdysozoa</taxon>
        <taxon>Arthropoda</taxon>
        <taxon>Hexapoda</taxon>
        <taxon>Insecta</taxon>
        <taxon>Pterygota</taxon>
        <taxon>Neoptera</taxon>
        <taxon>Paraneoptera</taxon>
        <taxon>Hemiptera</taxon>
        <taxon>Auchenorrhyncha</taxon>
        <taxon>Fulgoroidea</taxon>
        <taxon>Delphacidae</taxon>
        <taxon>Criomorphinae</taxon>
        <taxon>Laodelphax</taxon>
    </lineage>
</organism>
<dbReference type="PANTHER" id="PTHR24099">
    <property type="entry name" value="E3 UBIQUITIN-PROTEIN LIGASE TRIM36-RELATED"/>
    <property type="match status" value="1"/>
</dbReference>
<feature type="domain" description="Fibronectin type-III" evidence="3">
    <location>
        <begin position="605"/>
        <end position="696"/>
    </location>
</feature>
<feature type="domain" description="Fibronectin type-III" evidence="3">
    <location>
        <begin position="513"/>
        <end position="601"/>
    </location>
</feature>
<dbReference type="PROSITE" id="PS50853">
    <property type="entry name" value="FN3"/>
    <property type="match status" value="9"/>
</dbReference>
<dbReference type="STRING" id="195883.A0A482XI72"/>
<dbReference type="AlphaFoldDB" id="A0A482XI72"/>
<comment type="caution">
    <text evidence="4">The sequence shown here is derived from an EMBL/GenBank/DDBJ whole genome shotgun (WGS) entry which is preliminary data.</text>
</comment>
<feature type="compositionally biased region" description="Acidic residues" evidence="1">
    <location>
        <begin position="288"/>
        <end position="304"/>
    </location>
</feature>
<feature type="domain" description="Fibronectin type-III" evidence="3">
    <location>
        <begin position="801"/>
        <end position="894"/>
    </location>
</feature>
<dbReference type="Gene3D" id="2.60.40.10">
    <property type="entry name" value="Immunoglobulins"/>
    <property type="match status" value="9"/>
</dbReference>
<evidence type="ECO:0000259" key="3">
    <source>
        <dbReference type="PROSITE" id="PS50853"/>
    </source>
</evidence>
<feature type="domain" description="Fibronectin type-III" evidence="3">
    <location>
        <begin position="982"/>
        <end position="1084"/>
    </location>
</feature>
<dbReference type="Proteomes" id="UP000291343">
    <property type="component" value="Unassembled WGS sequence"/>
</dbReference>
<evidence type="ECO:0000256" key="1">
    <source>
        <dbReference type="SAM" id="MobiDB-lite"/>
    </source>
</evidence>
<feature type="domain" description="Fibronectin type-III" evidence="3">
    <location>
        <begin position="700"/>
        <end position="795"/>
    </location>
</feature>
<proteinExistence type="predicted"/>
<accession>A0A482XI72</accession>
<gene>
    <name evidence="4" type="ORF">LSTR_LSTR002790</name>
</gene>